<gene>
    <name evidence="2" type="ORF">PVW1_100015100</name>
</gene>
<feature type="compositionally biased region" description="Polar residues" evidence="1">
    <location>
        <begin position="244"/>
        <end position="265"/>
    </location>
</feature>
<dbReference type="Proteomes" id="UP000779233">
    <property type="component" value="Unassembled WGS sequence"/>
</dbReference>
<dbReference type="EMBL" id="CAJZCX010000005">
    <property type="protein sequence ID" value="CAG9474570.1"/>
    <property type="molecule type" value="Genomic_DNA"/>
</dbReference>
<reference evidence="2" key="1">
    <citation type="submission" date="2021-09" db="EMBL/GenBank/DDBJ databases">
        <authorList>
            <consortium name="Pathogen Informatics"/>
        </authorList>
    </citation>
    <scope>NUCLEOTIDE SEQUENCE</scope>
    <source>
        <strain evidence="2">PvW1</strain>
    </source>
</reference>
<feature type="region of interest" description="Disordered" evidence="1">
    <location>
        <begin position="244"/>
        <end position="270"/>
    </location>
</feature>
<proteinExistence type="predicted"/>
<evidence type="ECO:0000313" key="2">
    <source>
        <dbReference type="EMBL" id="CAG9474570.1"/>
    </source>
</evidence>
<dbReference type="InterPro" id="IPR008780">
    <property type="entry name" value="Plasmodium_Vir"/>
</dbReference>
<dbReference type="VEuPathDB" id="PlasmoDB:PVPAM_100006000"/>
<comment type="caution">
    <text evidence="2">The sequence shown here is derived from an EMBL/GenBank/DDBJ whole genome shotgun (WGS) entry which is preliminary data.</text>
</comment>
<organism evidence="2 3">
    <name type="scientific">Plasmodium vivax</name>
    <name type="common">malaria parasite P. vivax</name>
    <dbReference type="NCBI Taxonomy" id="5855"/>
    <lineage>
        <taxon>Eukaryota</taxon>
        <taxon>Sar</taxon>
        <taxon>Alveolata</taxon>
        <taxon>Apicomplexa</taxon>
        <taxon>Aconoidasida</taxon>
        <taxon>Haemosporida</taxon>
        <taxon>Plasmodiidae</taxon>
        <taxon>Plasmodium</taxon>
        <taxon>Plasmodium (Plasmodium)</taxon>
    </lineage>
</organism>
<evidence type="ECO:0000313" key="3">
    <source>
        <dbReference type="Proteomes" id="UP000779233"/>
    </source>
</evidence>
<dbReference type="Pfam" id="PF05795">
    <property type="entry name" value="Plasmodium_Vir"/>
    <property type="match status" value="1"/>
</dbReference>
<sequence>MVDEIEDIVDWIKKYSFLDGVWKKYYEFDKPLGADENIFRYISVCDLIMKKLRNYTNDHNNFCMKLIRNFGHFSNNHDFLYHNSERCYDLNNWIYYSMKKYKISKEIITGCFDDYEYYMKHINKEPLCIDYKYDNIYEDQIKIIKLKIFQSYMHIVKTIISGNDSTNKDLQNYVCECVKIYKELKSYYCPNGETYHINGKDTCKMLNTLKNTYMSFIYNKQHKNYKIPSLDNVEVEYLAMCPQNNPGSESTQEQDGRVSISSSLNGKRDGDTVGILPPAGGISDEASRFTLPSEVNVENQVSSMSRSVSTAVGTVAGTSSLLALLYKFSPGGNWIRSGFRGSRGRISNNLYGEELNELLFDGFQAEDMSSYNARYNIGYGSARI</sequence>
<dbReference type="AlphaFoldDB" id="A0A8S4HBV6"/>
<accession>A0A8S4HBV6</accession>
<evidence type="ECO:0000256" key="1">
    <source>
        <dbReference type="SAM" id="MobiDB-lite"/>
    </source>
</evidence>
<name>A0A8S4HBV6_PLAVI</name>
<protein>
    <submittedName>
        <fullName evidence="2">(malaria parasite P. vivax) hypothetical protein</fullName>
    </submittedName>
</protein>